<dbReference type="PANTHER" id="PTHR43649:SF12">
    <property type="entry name" value="DIACETYLCHITOBIOSE BINDING PROTEIN DASA"/>
    <property type="match status" value="1"/>
</dbReference>
<dbReference type="Proteomes" id="UP000321562">
    <property type="component" value="Unassembled WGS sequence"/>
</dbReference>
<keyword evidence="5" id="KW-1185">Reference proteome</keyword>
<feature type="chain" id="PRO_5022905601" evidence="3">
    <location>
        <begin position="23"/>
        <end position="411"/>
    </location>
</feature>
<evidence type="ECO:0000313" key="5">
    <source>
        <dbReference type="Proteomes" id="UP000321562"/>
    </source>
</evidence>
<dbReference type="AlphaFoldDB" id="A0A5C6S504"/>
<organism evidence="4 5">
    <name type="scientific">Paracoccus aurantiacus</name>
    <dbReference type="NCBI Taxonomy" id="2599412"/>
    <lineage>
        <taxon>Bacteria</taxon>
        <taxon>Pseudomonadati</taxon>
        <taxon>Pseudomonadota</taxon>
        <taxon>Alphaproteobacteria</taxon>
        <taxon>Rhodobacterales</taxon>
        <taxon>Paracoccaceae</taxon>
        <taxon>Paracoccus</taxon>
    </lineage>
</organism>
<evidence type="ECO:0000256" key="3">
    <source>
        <dbReference type="SAM" id="SignalP"/>
    </source>
</evidence>
<dbReference type="Gene3D" id="3.40.190.10">
    <property type="entry name" value="Periplasmic binding protein-like II"/>
    <property type="match status" value="1"/>
</dbReference>
<dbReference type="Pfam" id="PF01547">
    <property type="entry name" value="SBP_bac_1"/>
    <property type="match status" value="1"/>
</dbReference>
<proteinExistence type="inferred from homology"/>
<accession>A0A5C6S504</accession>
<gene>
    <name evidence="4" type="ORF">FQV27_10325</name>
</gene>
<evidence type="ECO:0000256" key="2">
    <source>
        <dbReference type="ARBA" id="ARBA00008520"/>
    </source>
</evidence>
<dbReference type="OrthoDB" id="7532544at2"/>
<dbReference type="GO" id="GO:0042597">
    <property type="term" value="C:periplasmic space"/>
    <property type="evidence" value="ECO:0007669"/>
    <property type="project" value="UniProtKB-SubCell"/>
</dbReference>
<evidence type="ECO:0000256" key="1">
    <source>
        <dbReference type="ARBA" id="ARBA00004418"/>
    </source>
</evidence>
<evidence type="ECO:0000313" key="4">
    <source>
        <dbReference type="EMBL" id="TXB69337.1"/>
    </source>
</evidence>
<comment type="caution">
    <text evidence="4">The sequence shown here is derived from an EMBL/GenBank/DDBJ whole genome shotgun (WGS) entry which is preliminary data.</text>
</comment>
<comment type="similarity">
    <text evidence="2">Belongs to the bacterial solute-binding protein 1 family.</text>
</comment>
<dbReference type="PANTHER" id="PTHR43649">
    <property type="entry name" value="ARABINOSE-BINDING PROTEIN-RELATED"/>
    <property type="match status" value="1"/>
</dbReference>
<keyword evidence="3" id="KW-0732">Signal</keyword>
<protein>
    <submittedName>
        <fullName evidence="4">Extracellular solute-binding protein</fullName>
    </submittedName>
</protein>
<dbReference type="InterPro" id="IPR006059">
    <property type="entry name" value="SBP"/>
</dbReference>
<name>A0A5C6S504_9RHOB</name>
<dbReference type="EMBL" id="VOPL01000003">
    <property type="protein sequence ID" value="TXB69337.1"/>
    <property type="molecule type" value="Genomic_DNA"/>
</dbReference>
<sequence length="411" mass="43673">MNKFLKASVAVAALFGSAGLAAAECGIEKGSVRILSNDFAALRVVADAAETCASDTVTVTRNQTTEHKNIQVPALTTNPANYTVAMIATNSVTPLLTNGLVRPLDEYVEKWGQDLQESQLIRVDGQIMAIAFMANAEHLFYREDILAENGIEVPKTYDELLAAGQKLRDAGIQDPLAVAYQAGWYLGNAFVNTYLGTGGDFFKDGTAEADINNENGIKALETMKAMSEFMSPDFITYGTDTLRPMWEAGDTAIQFSWGSTTGEYIAEGGASPEIAAATKFAAAPTIGGGDIPAVALWWDGFVIAKNISDEDAEASFRAMMVGISPDTVKANPEAAVWLVKGYEPTPAAAGVVADLDGGARPYPMLPYMGLLHTALGDNLAEYMQDQESAEQALADVTAAYTTAAREAGFID</sequence>
<comment type="subcellular location">
    <subcellularLocation>
        <location evidence="1">Periplasm</location>
    </subcellularLocation>
</comment>
<dbReference type="InterPro" id="IPR050490">
    <property type="entry name" value="Bact_solute-bd_prot1"/>
</dbReference>
<dbReference type="SUPFAM" id="SSF53850">
    <property type="entry name" value="Periplasmic binding protein-like II"/>
    <property type="match status" value="1"/>
</dbReference>
<dbReference type="RefSeq" id="WP_147098050.1">
    <property type="nucleotide sequence ID" value="NZ_JBHUFH010000011.1"/>
</dbReference>
<reference evidence="4 5" key="1">
    <citation type="submission" date="2019-08" db="EMBL/GenBank/DDBJ databases">
        <authorList>
            <person name="Ye J."/>
        </authorList>
    </citation>
    <scope>NUCLEOTIDE SEQUENCE [LARGE SCALE GENOMIC DNA]</scope>
    <source>
        <strain evidence="4 5">TK008</strain>
    </source>
</reference>
<feature type="signal peptide" evidence="3">
    <location>
        <begin position="1"/>
        <end position="22"/>
    </location>
</feature>